<comment type="subcellular location">
    <subcellularLocation>
        <location evidence="2">Endoplasmic reticulum membrane</location>
        <topology evidence="2">Single-pass type II membrane protein</topology>
    </subcellularLocation>
    <subcellularLocation>
        <location evidence="1">Golgi apparatus membrane</location>
        <topology evidence="1">Single-pass type II membrane protein</topology>
    </subcellularLocation>
</comment>
<keyword evidence="5" id="KW-0812">Transmembrane</keyword>
<evidence type="ECO:0000313" key="15">
    <source>
        <dbReference type="EMBL" id="QOS22813.1"/>
    </source>
</evidence>
<evidence type="ECO:0000256" key="11">
    <source>
        <dbReference type="ARBA" id="ARBA00023136"/>
    </source>
</evidence>
<evidence type="ECO:0000256" key="14">
    <source>
        <dbReference type="ARBA" id="ARBA00042865"/>
    </source>
</evidence>
<proteinExistence type="predicted"/>
<evidence type="ECO:0000256" key="10">
    <source>
        <dbReference type="ARBA" id="ARBA00023034"/>
    </source>
</evidence>
<accession>A0A7M1W6Z5</accession>
<keyword evidence="6" id="KW-0479">Metal-binding</keyword>
<dbReference type="GO" id="GO:0016020">
    <property type="term" value="C:membrane"/>
    <property type="evidence" value="ECO:0007669"/>
    <property type="project" value="InterPro"/>
</dbReference>
<keyword evidence="10" id="KW-0333">Golgi apparatus</keyword>
<dbReference type="GO" id="GO:0050650">
    <property type="term" value="P:chondroitin sulfate proteoglycan biosynthetic process"/>
    <property type="evidence" value="ECO:0007669"/>
    <property type="project" value="TreeGrafter"/>
</dbReference>
<dbReference type="GO" id="GO:0030158">
    <property type="term" value="F:protein xylosyltransferase activity"/>
    <property type="evidence" value="ECO:0007669"/>
    <property type="project" value="InterPro"/>
</dbReference>
<keyword evidence="13" id="KW-0325">Glycoprotein</keyword>
<keyword evidence="12" id="KW-1015">Disulfide bond</keyword>
<name>A0A7M1W6Z5_VIBPH</name>
<dbReference type="EMBL" id="MT898224">
    <property type="protein sequence ID" value="QOS22813.1"/>
    <property type="molecule type" value="Genomic_DNA"/>
</dbReference>
<evidence type="ECO:0000256" key="7">
    <source>
        <dbReference type="ARBA" id="ARBA00022824"/>
    </source>
</evidence>
<dbReference type="PANTHER" id="PTHR46025">
    <property type="entry name" value="XYLOSYLTRANSFERASE OXT"/>
    <property type="match status" value="1"/>
</dbReference>
<evidence type="ECO:0000256" key="9">
    <source>
        <dbReference type="ARBA" id="ARBA00022989"/>
    </source>
</evidence>
<gene>
    <name evidence="15" type="ORF">VP257_00013</name>
</gene>
<evidence type="ECO:0000256" key="4">
    <source>
        <dbReference type="ARBA" id="ARBA00022679"/>
    </source>
</evidence>
<evidence type="ECO:0000256" key="12">
    <source>
        <dbReference type="ARBA" id="ARBA00023157"/>
    </source>
</evidence>
<dbReference type="AlphaFoldDB" id="A0A7M1W6Z5"/>
<keyword evidence="7" id="KW-0256">Endoplasmic reticulum</keyword>
<evidence type="ECO:0000256" key="2">
    <source>
        <dbReference type="ARBA" id="ARBA00004648"/>
    </source>
</evidence>
<organism evidence="15">
    <name type="scientific">Vibrio parahaemolyticus</name>
    <dbReference type="NCBI Taxonomy" id="670"/>
    <lineage>
        <taxon>Bacteria</taxon>
        <taxon>Pseudomonadati</taxon>
        <taxon>Pseudomonadota</taxon>
        <taxon>Gammaproteobacteria</taxon>
        <taxon>Vibrionales</taxon>
        <taxon>Vibrionaceae</taxon>
        <taxon>Vibrio</taxon>
    </lineage>
</organism>
<dbReference type="RefSeq" id="WP_140106937.1">
    <property type="nucleotide sequence ID" value="NZ_CP066156.1"/>
</dbReference>
<dbReference type="GO" id="GO:0015012">
    <property type="term" value="P:heparan sulfate proteoglycan biosynthetic process"/>
    <property type="evidence" value="ECO:0007669"/>
    <property type="project" value="TreeGrafter"/>
</dbReference>
<evidence type="ECO:0000256" key="5">
    <source>
        <dbReference type="ARBA" id="ARBA00022692"/>
    </source>
</evidence>
<dbReference type="PANTHER" id="PTHR46025:SF3">
    <property type="entry name" value="XYLOSYLTRANSFERASE OXT"/>
    <property type="match status" value="1"/>
</dbReference>
<dbReference type="InterPro" id="IPR043538">
    <property type="entry name" value="XYLT"/>
</dbReference>
<sequence>MRSLETKELSNSLKLVFVVQCHKVTNTLEFMISKLNLVKNVTVFIHVDDKSNINDFLHYESDNVRLIKDRINVSWGGFSQILLYVNALKLIENVDFDYVSFISGDDFLLQDIEVFRHFLNENKGKEFIGIQNVHSDFFESRYKILHPSFMFKRDLNYKNRIYRKVFSLVTNMGFLKNNRKVPYLNFYKGSNWFTISKYTSSFISLHLKNRKEILDYFSESYCCDEIFFQTIIMNEPSIKHKVYKYEYTWMDDNIKSLRYIDWKSGPDFPRVFSRKNLLDVNIPKIYFFCRKIDPSLSVKELSDLFDQINED</sequence>
<dbReference type="Pfam" id="PF02485">
    <property type="entry name" value="Branch"/>
    <property type="match status" value="1"/>
</dbReference>
<reference evidence="15" key="1">
    <citation type="submission" date="2020-08" db="EMBL/GenBank/DDBJ databases">
        <title>Genetic structure, function and evolution of capsule biosynthesis loci in Vibrio parahaemolyticus.</title>
        <authorList>
            <person name="Li L."/>
            <person name="Bian S."/>
        </authorList>
    </citation>
    <scope>NUCLEOTIDE SEQUENCE</scope>
    <source>
        <strain evidence="15">VP257</strain>
    </source>
</reference>
<evidence type="ECO:0000256" key="8">
    <source>
        <dbReference type="ARBA" id="ARBA00022968"/>
    </source>
</evidence>
<evidence type="ECO:0000256" key="1">
    <source>
        <dbReference type="ARBA" id="ARBA00004323"/>
    </source>
</evidence>
<dbReference type="GO" id="GO:0046872">
    <property type="term" value="F:metal ion binding"/>
    <property type="evidence" value="ECO:0007669"/>
    <property type="project" value="UniProtKB-KW"/>
</dbReference>
<protein>
    <recommendedName>
        <fullName evidence="14">Peptide O-xylosyltransferase</fullName>
    </recommendedName>
</protein>
<dbReference type="InterPro" id="IPR003406">
    <property type="entry name" value="Glyco_trans_14"/>
</dbReference>
<keyword evidence="8" id="KW-0735">Signal-anchor</keyword>
<evidence type="ECO:0000256" key="3">
    <source>
        <dbReference type="ARBA" id="ARBA00022676"/>
    </source>
</evidence>
<evidence type="ECO:0000256" key="13">
    <source>
        <dbReference type="ARBA" id="ARBA00023180"/>
    </source>
</evidence>
<keyword evidence="4" id="KW-0808">Transferase</keyword>
<keyword evidence="3" id="KW-0328">Glycosyltransferase</keyword>
<keyword evidence="9" id="KW-1133">Transmembrane helix</keyword>
<keyword evidence="11" id="KW-0472">Membrane</keyword>
<evidence type="ECO:0000256" key="6">
    <source>
        <dbReference type="ARBA" id="ARBA00022723"/>
    </source>
</evidence>